<dbReference type="Proteomes" id="UP000001514">
    <property type="component" value="Unassembled WGS sequence"/>
</dbReference>
<proteinExistence type="predicted"/>
<dbReference type="Gene3D" id="1.10.30.10">
    <property type="entry name" value="High mobility group box domain"/>
    <property type="match status" value="1"/>
</dbReference>
<evidence type="ECO:0000256" key="3">
    <source>
        <dbReference type="ARBA" id="ARBA00023242"/>
    </source>
</evidence>
<dbReference type="AlphaFoldDB" id="D8SB98"/>
<sequence>KKKNAADPNQPKRPATAFFVFLEEYRKTFKDKHPNIKGVAAVGKAGGDAWKRLTEEEKKPYHDKAAQKKADYEKTLTEYKKKQ</sequence>
<feature type="non-terminal residue" evidence="7">
    <location>
        <position position="83"/>
    </location>
</feature>
<evidence type="ECO:0000256" key="2">
    <source>
        <dbReference type="ARBA" id="ARBA00023125"/>
    </source>
</evidence>
<keyword evidence="2 4" id="KW-0238">DNA-binding</keyword>
<feature type="DNA-binding region" description="HMG box" evidence="4">
    <location>
        <begin position="11"/>
        <end position="80"/>
    </location>
</feature>
<evidence type="ECO:0000256" key="4">
    <source>
        <dbReference type="PROSITE-ProRule" id="PRU00267"/>
    </source>
</evidence>
<keyword evidence="8" id="KW-1185">Reference proteome</keyword>
<feature type="domain" description="HMG box" evidence="6">
    <location>
        <begin position="11"/>
        <end position="80"/>
    </location>
</feature>
<evidence type="ECO:0000313" key="7">
    <source>
        <dbReference type="EMBL" id="EFJ18354.1"/>
    </source>
</evidence>
<keyword evidence="3 4" id="KW-0539">Nucleus</keyword>
<feature type="region of interest" description="Disordered" evidence="5">
    <location>
        <begin position="55"/>
        <end position="83"/>
    </location>
</feature>
<feature type="non-terminal residue" evidence="7">
    <location>
        <position position="1"/>
    </location>
</feature>
<dbReference type="KEGG" id="smo:SELMODRAFT_38818"/>
<dbReference type="PANTHER" id="PTHR46261:SF18">
    <property type="entry name" value="DNA-BINDING PROTEIN MNB1B"/>
    <property type="match status" value="1"/>
</dbReference>
<dbReference type="Pfam" id="PF00505">
    <property type="entry name" value="HMG_box"/>
    <property type="match status" value="1"/>
</dbReference>
<evidence type="ECO:0000313" key="8">
    <source>
        <dbReference type="Proteomes" id="UP000001514"/>
    </source>
</evidence>
<dbReference type="InParanoid" id="D8SB98"/>
<dbReference type="Gramene" id="EFJ18354">
    <property type="protein sequence ID" value="EFJ18354"/>
    <property type="gene ID" value="SELMODRAFT_38818"/>
</dbReference>
<evidence type="ECO:0000256" key="1">
    <source>
        <dbReference type="ARBA" id="ARBA00004123"/>
    </source>
</evidence>
<dbReference type="InterPro" id="IPR031061">
    <property type="entry name" value="HMGB_plant"/>
</dbReference>
<protein>
    <recommendedName>
        <fullName evidence="6">HMG box domain-containing protein</fullName>
    </recommendedName>
</protein>
<dbReference type="PANTHER" id="PTHR46261">
    <property type="entry name" value="HIGH MOBILITY GROUP B PROTEIN 4-RELATED"/>
    <property type="match status" value="1"/>
</dbReference>
<dbReference type="OrthoDB" id="1919336at2759"/>
<comment type="subcellular location">
    <subcellularLocation>
        <location evidence="1">Nucleus</location>
    </subcellularLocation>
</comment>
<organism evidence="8">
    <name type="scientific">Selaginella moellendorffii</name>
    <name type="common">Spikemoss</name>
    <dbReference type="NCBI Taxonomy" id="88036"/>
    <lineage>
        <taxon>Eukaryota</taxon>
        <taxon>Viridiplantae</taxon>
        <taxon>Streptophyta</taxon>
        <taxon>Embryophyta</taxon>
        <taxon>Tracheophyta</taxon>
        <taxon>Lycopodiopsida</taxon>
        <taxon>Selaginellales</taxon>
        <taxon>Selaginellaceae</taxon>
        <taxon>Selaginella</taxon>
    </lineage>
</organism>
<dbReference type="GO" id="GO:0005634">
    <property type="term" value="C:nucleus"/>
    <property type="evidence" value="ECO:0007669"/>
    <property type="project" value="UniProtKB-SubCell"/>
</dbReference>
<reference evidence="7 8" key="1">
    <citation type="journal article" date="2011" name="Science">
        <title>The Selaginella genome identifies genetic changes associated with the evolution of vascular plants.</title>
        <authorList>
            <person name="Banks J.A."/>
            <person name="Nishiyama T."/>
            <person name="Hasebe M."/>
            <person name="Bowman J.L."/>
            <person name="Gribskov M."/>
            <person name="dePamphilis C."/>
            <person name="Albert V.A."/>
            <person name="Aono N."/>
            <person name="Aoyama T."/>
            <person name="Ambrose B.A."/>
            <person name="Ashton N.W."/>
            <person name="Axtell M.J."/>
            <person name="Barker E."/>
            <person name="Barker M.S."/>
            <person name="Bennetzen J.L."/>
            <person name="Bonawitz N.D."/>
            <person name="Chapple C."/>
            <person name="Cheng C."/>
            <person name="Correa L.G."/>
            <person name="Dacre M."/>
            <person name="DeBarry J."/>
            <person name="Dreyer I."/>
            <person name="Elias M."/>
            <person name="Engstrom E.M."/>
            <person name="Estelle M."/>
            <person name="Feng L."/>
            <person name="Finet C."/>
            <person name="Floyd S.K."/>
            <person name="Frommer W.B."/>
            <person name="Fujita T."/>
            <person name="Gramzow L."/>
            <person name="Gutensohn M."/>
            <person name="Harholt J."/>
            <person name="Hattori M."/>
            <person name="Heyl A."/>
            <person name="Hirai T."/>
            <person name="Hiwatashi Y."/>
            <person name="Ishikawa M."/>
            <person name="Iwata M."/>
            <person name="Karol K.G."/>
            <person name="Koehler B."/>
            <person name="Kolukisaoglu U."/>
            <person name="Kubo M."/>
            <person name="Kurata T."/>
            <person name="Lalonde S."/>
            <person name="Li K."/>
            <person name="Li Y."/>
            <person name="Litt A."/>
            <person name="Lyons E."/>
            <person name="Manning G."/>
            <person name="Maruyama T."/>
            <person name="Michael T.P."/>
            <person name="Mikami K."/>
            <person name="Miyazaki S."/>
            <person name="Morinaga S."/>
            <person name="Murata T."/>
            <person name="Mueller-Roeber B."/>
            <person name="Nelson D.R."/>
            <person name="Obara M."/>
            <person name="Oguri Y."/>
            <person name="Olmstead R.G."/>
            <person name="Onodera N."/>
            <person name="Petersen B.L."/>
            <person name="Pils B."/>
            <person name="Prigge M."/>
            <person name="Rensing S.A."/>
            <person name="Riano-Pachon D.M."/>
            <person name="Roberts A.W."/>
            <person name="Sato Y."/>
            <person name="Scheller H.V."/>
            <person name="Schulz B."/>
            <person name="Schulz C."/>
            <person name="Shakirov E.V."/>
            <person name="Shibagaki N."/>
            <person name="Shinohara N."/>
            <person name="Shippen D.E."/>
            <person name="Soerensen I."/>
            <person name="Sotooka R."/>
            <person name="Sugimoto N."/>
            <person name="Sugita M."/>
            <person name="Sumikawa N."/>
            <person name="Tanurdzic M."/>
            <person name="Theissen G."/>
            <person name="Ulvskov P."/>
            <person name="Wakazuki S."/>
            <person name="Weng J.K."/>
            <person name="Willats W.W."/>
            <person name="Wipf D."/>
            <person name="Wolf P.G."/>
            <person name="Yang L."/>
            <person name="Zimmer A.D."/>
            <person name="Zhu Q."/>
            <person name="Mitros T."/>
            <person name="Hellsten U."/>
            <person name="Loque D."/>
            <person name="Otillar R."/>
            <person name="Salamov A."/>
            <person name="Schmutz J."/>
            <person name="Shapiro H."/>
            <person name="Lindquist E."/>
            <person name="Lucas S."/>
            <person name="Rokhsar D."/>
            <person name="Grigoriev I.V."/>
        </authorList>
    </citation>
    <scope>NUCLEOTIDE SEQUENCE [LARGE SCALE GENOMIC DNA]</scope>
</reference>
<dbReference type="InterPro" id="IPR036910">
    <property type="entry name" value="HMG_box_dom_sf"/>
</dbReference>
<dbReference type="SUPFAM" id="SSF47095">
    <property type="entry name" value="HMG-box"/>
    <property type="match status" value="1"/>
</dbReference>
<evidence type="ECO:0000256" key="5">
    <source>
        <dbReference type="SAM" id="MobiDB-lite"/>
    </source>
</evidence>
<name>D8SB98_SELML</name>
<dbReference type="GO" id="GO:0003677">
    <property type="term" value="F:DNA binding"/>
    <property type="evidence" value="ECO:0007669"/>
    <property type="project" value="UniProtKB-UniRule"/>
</dbReference>
<dbReference type="EMBL" id="GL377610">
    <property type="protein sequence ID" value="EFJ18354.1"/>
    <property type="molecule type" value="Genomic_DNA"/>
</dbReference>
<dbReference type="CDD" id="cd22005">
    <property type="entry name" value="HMG-box_AtHMGB1-like"/>
    <property type="match status" value="1"/>
</dbReference>
<dbReference type="SMART" id="SM00398">
    <property type="entry name" value="HMG"/>
    <property type="match status" value="1"/>
</dbReference>
<dbReference type="STRING" id="88036.D8SB98"/>
<dbReference type="PROSITE" id="PS50118">
    <property type="entry name" value="HMG_BOX_2"/>
    <property type="match status" value="1"/>
</dbReference>
<evidence type="ECO:0000259" key="6">
    <source>
        <dbReference type="PROSITE" id="PS50118"/>
    </source>
</evidence>
<dbReference type="HOGENOM" id="CLU_082854_10_3_1"/>
<accession>D8SB98</accession>
<gene>
    <name evidence="7" type="ORF">SELMODRAFT_38818</name>
</gene>
<dbReference type="InterPro" id="IPR009071">
    <property type="entry name" value="HMG_box_dom"/>
</dbReference>